<dbReference type="NCBIfam" id="TIGR03363">
    <property type="entry name" value="VI_chp_8"/>
    <property type="match status" value="1"/>
</dbReference>
<dbReference type="RefSeq" id="WP_087012854.1">
    <property type="nucleotide sequence ID" value="NZ_FUUY01000006.1"/>
</dbReference>
<gene>
    <name evidence="2" type="ORF">ACNJC6_02005</name>
</gene>
<evidence type="ECO:0000259" key="1">
    <source>
        <dbReference type="Pfam" id="PF06812"/>
    </source>
</evidence>
<dbReference type="EMBL" id="FUUY01000006">
    <property type="protein sequence ID" value="SJX22363.1"/>
    <property type="molecule type" value="Genomic_DNA"/>
</dbReference>
<evidence type="ECO:0000313" key="3">
    <source>
        <dbReference type="Proteomes" id="UP000196240"/>
    </source>
</evidence>
<dbReference type="InterPro" id="IPR017740">
    <property type="entry name" value="TssA-like"/>
</dbReference>
<feature type="domain" description="ImpA N-terminal" evidence="1">
    <location>
        <begin position="9"/>
        <end position="129"/>
    </location>
</feature>
<name>A0A1R7QDJ9_ACIJO</name>
<dbReference type="AlphaFoldDB" id="A0A1R7QDJ9"/>
<accession>A0A1R7QDJ9</accession>
<dbReference type="PANTHER" id="PTHR37951:SF1">
    <property type="entry name" value="TYPE VI SECRETION SYSTEM COMPONENT TSSA1"/>
    <property type="match status" value="1"/>
</dbReference>
<dbReference type="Proteomes" id="UP000196240">
    <property type="component" value="Unassembled WGS sequence"/>
</dbReference>
<reference evidence="2 3" key="1">
    <citation type="submission" date="2017-02" db="EMBL/GenBank/DDBJ databases">
        <authorList>
            <person name="Peterson S.W."/>
        </authorList>
    </citation>
    <scope>NUCLEOTIDE SEQUENCE [LARGE SCALE GENOMIC DNA]</scope>
    <source>
        <strain evidence="2">C6</strain>
    </source>
</reference>
<dbReference type="Pfam" id="PF06812">
    <property type="entry name" value="ImpA_N"/>
    <property type="match status" value="1"/>
</dbReference>
<proteinExistence type="predicted"/>
<organism evidence="2 3">
    <name type="scientific">Acinetobacter johnsonii</name>
    <dbReference type="NCBI Taxonomy" id="40214"/>
    <lineage>
        <taxon>Bacteria</taxon>
        <taxon>Pseudomonadati</taxon>
        <taxon>Pseudomonadota</taxon>
        <taxon>Gammaproteobacteria</taxon>
        <taxon>Moraxellales</taxon>
        <taxon>Moraxellaceae</taxon>
        <taxon>Acinetobacter</taxon>
    </lineage>
</organism>
<dbReference type="PANTHER" id="PTHR37951">
    <property type="entry name" value="CYTOPLASMIC PROTEIN-RELATED"/>
    <property type="match status" value="1"/>
</dbReference>
<protein>
    <recommendedName>
        <fullName evidence="1">ImpA N-terminal domain-containing protein</fullName>
    </recommendedName>
</protein>
<evidence type="ECO:0000313" key="2">
    <source>
        <dbReference type="EMBL" id="SJX22363.1"/>
    </source>
</evidence>
<sequence length="376" mass="43004">MSLEIEPLLSPISSDQPCGQDLSFSNEFHAIKIAKTQDDPLLDQGDWVAEPKQADWHFVEQKSIELLTGKSKDLRLLGWLLEAWSNLYGFEGTAKALELMHRTLNEYWTQLHPEIEEEDLDQRLGLLQGSINHLIPLIKQVAIVNVPAFSLSDYEALLRQKNHLLKQVESYTDDANSSQILEQFEQSLFNTSKSFQYQNYQHFSAILAEWSILKSVLDTLMGLDAPSFAAIDTQLENIHTSLKKLYKTDVFTQPVMATQTSESSAATTITTQALSFTQHKEQEIDMNTVHPSKGFQVQPQNHLANREQAMRVLQEISDYFQANEPHSPVSYMLQKTIKWSQMPLHEWLNQVIKNENPLHNVQELLGVQQANESSDW</sequence>
<dbReference type="InterPro" id="IPR010657">
    <property type="entry name" value="ImpA_N"/>
</dbReference>